<feature type="region of interest" description="Disordered" evidence="1">
    <location>
        <begin position="16"/>
        <end position="35"/>
    </location>
</feature>
<organism evidence="2 3">
    <name type="scientific">Teladorsagia circumcincta</name>
    <name type="common">Brown stomach worm</name>
    <name type="synonym">Ostertagia circumcincta</name>
    <dbReference type="NCBI Taxonomy" id="45464"/>
    <lineage>
        <taxon>Eukaryota</taxon>
        <taxon>Metazoa</taxon>
        <taxon>Ecdysozoa</taxon>
        <taxon>Nematoda</taxon>
        <taxon>Chromadorea</taxon>
        <taxon>Rhabditida</taxon>
        <taxon>Rhabditina</taxon>
        <taxon>Rhabditomorpha</taxon>
        <taxon>Strongyloidea</taxon>
        <taxon>Trichostrongylidae</taxon>
        <taxon>Teladorsagia</taxon>
    </lineage>
</organism>
<evidence type="ECO:0000313" key="3">
    <source>
        <dbReference type="Proteomes" id="UP000230423"/>
    </source>
</evidence>
<feature type="compositionally biased region" description="Basic and acidic residues" evidence="1">
    <location>
        <begin position="209"/>
        <end position="218"/>
    </location>
</feature>
<feature type="compositionally biased region" description="Acidic residues" evidence="1">
    <location>
        <begin position="178"/>
        <end position="189"/>
    </location>
</feature>
<accession>A0A2G9V3M9</accession>
<feature type="compositionally biased region" description="Basic residues" evidence="1">
    <location>
        <begin position="355"/>
        <end position="364"/>
    </location>
</feature>
<feature type="region of interest" description="Disordered" evidence="1">
    <location>
        <begin position="93"/>
        <end position="126"/>
    </location>
</feature>
<evidence type="ECO:0000256" key="1">
    <source>
        <dbReference type="SAM" id="MobiDB-lite"/>
    </source>
</evidence>
<protein>
    <submittedName>
        <fullName evidence="2">Uncharacterized protein</fullName>
    </submittedName>
</protein>
<dbReference type="AlphaFoldDB" id="A0A2G9V3M9"/>
<keyword evidence="3" id="KW-1185">Reference proteome</keyword>
<gene>
    <name evidence="2" type="ORF">TELCIR_00815</name>
</gene>
<dbReference type="EMBL" id="KZ345011">
    <property type="protein sequence ID" value="PIO77103.1"/>
    <property type="molecule type" value="Genomic_DNA"/>
</dbReference>
<sequence length="405" mass="43202">MSHRFRLDTNSLTKLKAMDSSKNGGEFPIENDRANHVGTDNVADAEDVVCGDAGNDVAVPRDSADVGGVASGDRTAAQDVKLNVTAAETEEQLVAEGKGGTPLKGENEAGNETNDAPDREEQLAAGARYEAVGAQERYNPFNAGARPMLEILDPEEEPVEREYIPINLTTQHMLEIVDQDEYLEQDENEQVPVNKEGEVQDNVNSPDVVDGKDDKSVESEEENECQAINSSENISLEPKMDDQANLEKLESVAVSGNAGVPKHSFDETGGTGERDTKQDENLATAENIGVAEGNGAGEDGAKAHSGSPVAVMEVVDVNDGKNAGDSTDVVINDDAKENTSGDAFNDVDKQNAKASKGKLRTKKGTRQEAPETPSAVPLRRSARLLSRSETTPFSDVPAKKVGHSF</sequence>
<reference evidence="2 3" key="1">
    <citation type="submission" date="2015-09" db="EMBL/GenBank/DDBJ databases">
        <title>Draft genome of the parasitic nematode Teladorsagia circumcincta isolate WARC Sus (inbred).</title>
        <authorList>
            <person name="Mitreva M."/>
        </authorList>
    </citation>
    <scope>NUCLEOTIDE SEQUENCE [LARGE SCALE GENOMIC DNA]</scope>
    <source>
        <strain evidence="2 3">S</strain>
    </source>
</reference>
<proteinExistence type="predicted"/>
<feature type="compositionally biased region" description="Basic and acidic residues" evidence="1">
    <location>
        <begin position="238"/>
        <end position="250"/>
    </location>
</feature>
<feature type="region of interest" description="Disordered" evidence="1">
    <location>
        <begin position="53"/>
        <end position="72"/>
    </location>
</feature>
<feature type="region of interest" description="Disordered" evidence="1">
    <location>
        <begin position="178"/>
        <end position="405"/>
    </location>
</feature>
<name>A0A2G9V3M9_TELCI</name>
<evidence type="ECO:0000313" key="2">
    <source>
        <dbReference type="EMBL" id="PIO77103.1"/>
    </source>
</evidence>
<dbReference type="Proteomes" id="UP000230423">
    <property type="component" value="Unassembled WGS sequence"/>
</dbReference>